<protein>
    <submittedName>
        <fullName evidence="1">Uncharacterized protein</fullName>
    </submittedName>
</protein>
<organism evidence="1 2">
    <name type="scientific">Chaenocephalus aceratus</name>
    <name type="common">Blackfin icefish</name>
    <name type="synonym">Chaenichthys aceratus</name>
    <dbReference type="NCBI Taxonomy" id="36190"/>
    <lineage>
        <taxon>Eukaryota</taxon>
        <taxon>Metazoa</taxon>
        <taxon>Chordata</taxon>
        <taxon>Craniata</taxon>
        <taxon>Vertebrata</taxon>
        <taxon>Euteleostomi</taxon>
        <taxon>Actinopterygii</taxon>
        <taxon>Neopterygii</taxon>
        <taxon>Teleostei</taxon>
        <taxon>Neoteleostei</taxon>
        <taxon>Acanthomorphata</taxon>
        <taxon>Eupercaria</taxon>
        <taxon>Perciformes</taxon>
        <taxon>Notothenioidei</taxon>
        <taxon>Channichthyidae</taxon>
        <taxon>Chaenocephalus</taxon>
    </lineage>
</organism>
<evidence type="ECO:0000313" key="1">
    <source>
        <dbReference type="EMBL" id="KAI4817395.1"/>
    </source>
</evidence>
<name>A0ACB9WU04_CHAAC</name>
<dbReference type="Proteomes" id="UP001057452">
    <property type="component" value="Chromosome 11"/>
</dbReference>
<proteinExistence type="predicted"/>
<keyword evidence="2" id="KW-1185">Reference proteome</keyword>
<reference evidence="1" key="1">
    <citation type="submission" date="2022-05" db="EMBL/GenBank/DDBJ databases">
        <title>Chromosome-level genome of Chaenocephalus aceratus.</title>
        <authorList>
            <person name="Park H."/>
        </authorList>
    </citation>
    <scope>NUCLEOTIDE SEQUENCE</scope>
    <source>
        <strain evidence="1">KU_202001</strain>
    </source>
</reference>
<comment type="caution">
    <text evidence="1">The sequence shown here is derived from an EMBL/GenBank/DDBJ whole genome shotgun (WGS) entry which is preliminary data.</text>
</comment>
<evidence type="ECO:0000313" key="2">
    <source>
        <dbReference type="Proteomes" id="UP001057452"/>
    </source>
</evidence>
<feature type="non-terminal residue" evidence="1">
    <location>
        <position position="131"/>
    </location>
</feature>
<accession>A0ACB9WU04</accession>
<feature type="non-terminal residue" evidence="1">
    <location>
        <position position="1"/>
    </location>
</feature>
<dbReference type="EMBL" id="CM043795">
    <property type="protein sequence ID" value="KAI4817395.1"/>
    <property type="molecule type" value="Genomic_DNA"/>
</dbReference>
<gene>
    <name evidence="1" type="ORF">KUCAC02_010796</name>
</gene>
<sequence>PPRQPSLCAPAVPLLWFQFVSRVGEKGRRGCGCLLSGGREVIQPGIPHLWQIHTRDLATLQRGLFLMSDSCLATHPHTILQSRLVLDGSTQGTVEIVFIPVSCPEGNFTLLPEGVDVPPVDPAVTQQPPPL</sequence>